<sequence length="12" mass="1322">MATVSNIFLVAR</sequence>
<dbReference type="EMBL" id="GBXM01057100">
    <property type="protein sequence ID" value="JAH51477.1"/>
    <property type="molecule type" value="Transcribed_RNA"/>
</dbReference>
<organism evidence="1">
    <name type="scientific">Anguilla anguilla</name>
    <name type="common">European freshwater eel</name>
    <name type="synonym">Muraena anguilla</name>
    <dbReference type="NCBI Taxonomy" id="7936"/>
    <lineage>
        <taxon>Eukaryota</taxon>
        <taxon>Metazoa</taxon>
        <taxon>Chordata</taxon>
        <taxon>Craniata</taxon>
        <taxon>Vertebrata</taxon>
        <taxon>Euteleostomi</taxon>
        <taxon>Actinopterygii</taxon>
        <taxon>Neopterygii</taxon>
        <taxon>Teleostei</taxon>
        <taxon>Anguilliformes</taxon>
        <taxon>Anguillidae</taxon>
        <taxon>Anguilla</taxon>
    </lineage>
</organism>
<evidence type="ECO:0000313" key="1">
    <source>
        <dbReference type="EMBL" id="JAH51477.1"/>
    </source>
</evidence>
<reference evidence="1" key="1">
    <citation type="submission" date="2014-11" db="EMBL/GenBank/DDBJ databases">
        <authorList>
            <person name="Amaro Gonzalez C."/>
        </authorList>
    </citation>
    <scope>NUCLEOTIDE SEQUENCE</scope>
</reference>
<proteinExistence type="predicted"/>
<accession>A0A0E9TDG5</accession>
<protein>
    <submittedName>
        <fullName evidence="1">Uncharacterized protein</fullName>
    </submittedName>
</protein>
<name>A0A0E9TDG5_ANGAN</name>
<reference evidence="1" key="2">
    <citation type="journal article" date="2015" name="Fish Shellfish Immunol.">
        <title>Early steps in the European eel (Anguilla anguilla)-Vibrio vulnificus interaction in the gills: Role of the RtxA13 toxin.</title>
        <authorList>
            <person name="Callol A."/>
            <person name="Pajuelo D."/>
            <person name="Ebbesson L."/>
            <person name="Teles M."/>
            <person name="MacKenzie S."/>
            <person name="Amaro C."/>
        </authorList>
    </citation>
    <scope>NUCLEOTIDE SEQUENCE</scope>
</reference>